<dbReference type="InterPro" id="IPR036388">
    <property type="entry name" value="WH-like_DNA-bd_sf"/>
</dbReference>
<dbReference type="RefSeq" id="WP_006034827.1">
    <property type="nucleotide sequence ID" value="NZ_AAQJ02000001.1"/>
</dbReference>
<evidence type="ECO:0000313" key="10">
    <source>
        <dbReference type="Proteomes" id="UP000054075"/>
    </source>
</evidence>
<dbReference type="Gene3D" id="1.10.10.10">
    <property type="entry name" value="Winged helix-like DNA-binding domain superfamily/Winged helix DNA-binding domain"/>
    <property type="match status" value="1"/>
</dbReference>
<evidence type="ECO:0000256" key="6">
    <source>
        <dbReference type="ARBA" id="ARBA00049348"/>
    </source>
</evidence>
<dbReference type="eggNOG" id="COG0350">
    <property type="taxonomic scope" value="Bacteria"/>
</dbReference>
<evidence type="ECO:0000256" key="5">
    <source>
        <dbReference type="ARBA" id="ARBA00023204"/>
    </source>
</evidence>
<sequence>MFYKAILQTPIGKLGILTRNQFLTKIDFLMPESPLIEPQDEVLSTIATQLHYYFKYPNFKFTLPYQLQGTPFQISVWQALSKITLQKNISYGMLAKKLKTGARAIGNACRMNPLPILIPCHRVVAQKTVGGYKGEKIAIKKWLLTHEISCLKN</sequence>
<dbReference type="InterPro" id="IPR014048">
    <property type="entry name" value="MethylDNA_cys_MeTrfase_DNA-bd"/>
</dbReference>
<dbReference type="SUPFAM" id="SSF46767">
    <property type="entry name" value="Methylated DNA-protein cysteine methyltransferase, C-terminal domain"/>
    <property type="match status" value="1"/>
</dbReference>
<dbReference type="PANTHER" id="PTHR10815">
    <property type="entry name" value="METHYLATED-DNA--PROTEIN-CYSTEINE METHYLTRANSFERASE"/>
    <property type="match status" value="1"/>
</dbReference>
<evidence type="ECO:0000256" key="2">
    <source>
        <dbReference type="ARBA" id="ARBA00022603"/>
    </source>
</evidence>
<dbReference type="AlphaFoldDB" id="A8PP15"/>
<dbReference type="Proteomes" id="UP000054075">
    <property type="component" value="Unassembled WGS sequence"/>
</dbReference>
<comment type="caution">
    <text evidence="9">The sequence shown here is derived from an EMBL/GenBank/DDBJ whole genome shotgun (WGS) entry which is preliminary data.</text>
</comment>
<dbReference type="NCBIfam" id="TIGR00589">
    <property type="entry name" value="ogt"/>
    <property type="match status" value="1"/>
</dbReference>
<keyword evidence="5" id="KW-0234">DNA repair</keyword>
<dbReference type="GO" id="GO:0006281">
    <property type="term" value="P:DNA repair"/>
    <property type="evidence" value="ECO:0007669"/>
    <property type="project" value="UniProtKB-KW"/>
</dbReference>
<accession>A8PP15</accession>
<comment type="catalytic activity">
    <reaction evidence="1">
        <text>a 4-O-methyl-thymidine in DNA + L-cysteinyl-[protein] = a thymidine in DNA + S-methyl-L-cysteinyl-[protein]</text>
        <dbReference type="Rhea" id="RHEA:53428"/>
        <dbReference type="Rhea" id="RHEA-COMP:10131"/>
        <dbReference type="Rhea" id="RHEA-COMP:10132"/>
        <dbReference type="Rhea" id="RHEA-COMP:13555"/>
        <dbReference type="Rhea" id="RHEA-COMP:13556"/>
        <dbReference type="ChEBI" id="CHEBI:29950"/>
        <dbReference type="ChEBI" id="CHEBI:82612"/>
        <dbReference type="ChEBI" id="CHEBI:137386"/>
        <dbReference type="ChEBI" id="CHEBI:137387"/>
        <dbReference type="EC" id="2.1.1.63"/>
    </reaction>
</comment>
<reference evidence="9" key="1">
    <citation type="submission" date="2006-04" db="EMBL/GenBank/DDBJ databases">
        <authorList>
            <person name="Seshadri R."/>
            <person name="Federici B.A."/>
        </authorList>
    </citation>
    <scope>NUCLEOTIDE SEQUENCE [LARGE SCALE GENOMIC DNA]</scope>
</reference>
<feature type="domain" description="Methylguanine DNA methyltransferase ribonuclease-like" evidence="8">
    <location>
        <begin position="3"/>
        <end position="64"/>
    </location>
</feature>
<dbReference type="EC" id="2.1.1.63" evidence="9"/>
<dbReference type="OrthoDB" id="9802228at2"/>
<evidence type="ECO:0000313" key="9">
    <source>
        <dbReference type="EMBL" id="EDP45839.1"/>
    </source>
</evidence>
<reference evidence="9" key="2">
    <citation type="submission" date="2007-10" db="EMBL/GenBank/DDBJ databases">
        <authorList>
            <person name="Myers G.S."/>
        </authorList>
    </citation>
    <scope>NUCLEOTIDE SEQUENCE [LARGE SCALE GENOMIC DNA]</scope>
</reference>
<dbReference type="STRING" id="59196.RICGR_1176"/>
<proteinExistence type="predicted"/>
<dbReference type="PROSITE" id="PS00374">
    <property type="entry name" value="MGMT"/>
    <property type="match status" value="1"/>
</dbReference>
<protein>
    <submittedName>
        <fullName evidence="9">Methylated-dna--protein-cysteine methyltransferase (6-o-methylguanine-dna methyltransferase) (Mgmt) (O-6-methylguanine-dna-alkyltransferase)</fullName>
        <ecNumber evidence="9">2.1.1.63</ecNumber>
    </submittedName>
</protein>
<dbReference type="InterPro" id="IPR008332">
    <property type="entry name" value="MethylG_MeTrfase_N"/>
</dbReference>
<dbReference type="EMBL" id="AAQJ02000001">
    <property type="protein sequence ID" value="EDP45839.1"/>
    <property type="molecule type" value="Genomic_DNA"/>
</dbReference>
<keyword evidence="3 9" id="KW-0808">Transferase</keyword>
<gene>
    <name evidence="9" type="ORF">RICGR_1176</name>
</gene>
<dbReference type="CDD" id="cd06445">
    <property type="entry name" value="ATase"/>
    <property type="match status" value="1"/>
</dbReference>
<dbReference type="PANTHER" id="PTHR10815:SF13">
    <property type="entry name" value="METHYLATED-DNA--PROTEIN-CYSTEINE METHYLTRANSFERASE"/>
    <property type="match status" value="1"/>
</dbReference>
<dbReference type="GO" id="GO:0003908">
    <property type="term" value="F:methylated-DNA-[protein]-cysteine S-methyltransferase activity"/>
    <property type="evidence" value="ECO:0007669"/>
    <property type="project" value="UniProtKB-EC"/>
</dbReference>
<name>A8PP15_9COXI</name>
<feature type="domain" description="Methylated-DNA-[protein]-cysteine S-methyltransferase DNA binding" evidence="7">
    <location>
        <begin position="71"/>
        <end position="147"/>
    </location>
</feature>
<dbReference type="InterPro" id="IPR036217">
    <property type="entry name" value="MethylDNA_cys_MeTrfase_DNAb"/>
</dbReference>
<keyword evidence="4" id="KW-0227">DNA damage</keyword>
<evidence type="ECO:0000256" key="1">
    <source>
        <dbReference type="ARBA" id="ARBA00001286"/>
    </source>
</evidence>
<dbReference type="Pfam" id="PF02870">
    <property type="entry name" value="Methyltransf_1N"/>
    <property type="match status" value="1"/>
</dbReference>
<dbReference type="Pfam" id="PF01035">
    <property type="entry name" value="DNA_binding_1"/>
    <property type="match status" value="1"/>
</dbReference>
<organism evidence="9 10">
    <name type="scientific">Rickettsiella grylli</name>
    <dbReference type="NCBI Taxonomy" id="59196"/>
    <lineage>
        <taxon>Bacteria</taxon>
        <taxon>Pseudomonadati</taxon>
        <taxon>Pseudomonadota</taxon>
        <taxon>Gammaproteobacteria</taxon>
        <taxon>Legionellales</taxon>
        <taxon>Coxiellaceae</taxon>
        <taxon>Rickettsiella</taxon>
    </lineage>
</organism>
<dbReference type="InterPro" id="IPR036631">
    <property type="entry name" value="MGMT_N_sf"/>
</dbReference>
<evidence type="ECO:0000256" key="3">
    <source>
        <dbReference type="ARBA" id="ARBA00022679"/>
    </source>
</evidence>
<dbReference type="Gene3D" id="3.30.160.70">
    <property type="entry name" value="Methylated DNA-protein cysteine methyltransferase domain"/>
    <property type="match status" value="1"/>
</dbReference>
<dbReference type="InterPro" id="IPR001497">
    <property type="entry name" value="MethylDNA_cys_MeTrfase_AS"/>
</dbReference>
<dbReference type="GO" id="GO:0032259">
    <property type="term" value="P:methylation"/>
    <property type="evidence" value="ECO:0007669"/>
    <property type="project" value="UniProtKB-KW"/>
</dbReference>
<evidence type="ECO:0000259" key="8">
    <source>
        <dbReference type="Pfam" id="PF02870"/>
    </source>
</evidence>
<comment type="catalytic activity">
    <reaction evidence="6">
        <text>a 6-O-methyl-2'-deoxyguanosine in DNA + L-cysteinyl-[protein] = S-methyl-L-cysteinyl-[protein] + a 2'-deoxyguanosine in DNA</text>
        <dbReference type="Rhea" id="RHEA:24000"/>
        <dbReference type="Rhea" id="RHEA-COMP:10131"/>
        <dbReference type="Rhea" id="RHEA-COMP:10132"/>
        <dbReference type="Rhea" id="RHEA-COMP:11367"/>
        <dbReference type="Rhea" id="RHEA-COMP:11368"/>
        <dbReference type="ChEBI" id="CHEBI:29950"/>
        <dbReference type="ChEBI" id="CHEBI:82612"/>
        <dbReference type="ChEBI" id="CHEBI:85445"/>
        <dbReference type="ChEBI" id="CHEBI:85448"/>
        <dbReference type="EC" id="2.1.1.63"/>
    </reaction>
</comment>
<keyword evidence="10" id="KW-1185">Reference proteome</keyword>
<evidence type="ECO:0000256" key="4">
    <source>
        <dbReference type="ARBA" id="ARBA00022763"/>
    </source>
</evidence>
<dbReference type="SUPFAM" id="SSF53155">
    <property type="entry name" value="Methylated DNA-protein cysteine methyltransferase domain"/>
    <property type="match status" value="1"/>
</dbReference>
<evidence type="ECO:0000259" key="7">
    <source>
        <dbReference type="Pfam" id="PF01035"/>
    </source>
</evidence>
<keyword evidence="2 9" id="KW-0489">Methyltransferase</keyword>